<name>A0A9W6W5T1_9ACTN</name>
<sequence>MFWQRRADAFDDDRVTMGVADGAVGARRVAGGGTPIAADRRCTTVRPTTGWLRGGLRAGAAGLRYFGRGGPLEAAAGGCEVDRRAGAAGFGRGGPLEAAAGWVSGLALPVSGMSR</sequence>
<protein>
    <submittedName>
        <fullName evidence="1">Uncharacterized protein</fullName>
    </submittedName>
</protein>
<proteinExistence type="predicted"/>
<evidence type="ECO:0000313" key="1">
    <source>
        <dbReference type="EMBL" id="GLY92375.1"/>
    </source>
</evidence>
<keyword evidence="2" id="KW-1185">Reference proteome</keyword>
<gene>
    <name evidence="1" type="ORF">Airi02_103030</name>
</gene>
<organism evidence="1 2">
    <name type="scientific">Actinoallomurus iriomotensis</name>
    <dbReference type="NCBI Taxonomy" id="478107"/>
    <lineage>
        <taxon>Bacteria</taxon>
        <taxon>Bacillati</taxon>
        <taxon>Actinomycetota</taxon>
        <taxon>Actinomycetes</taxon>
        <taxon>Streptosporangiales</taxon>
        <taxon>Thermomonosporaceae</taxon>
        <taxon>Actinoallomurus</taxon>
    </lineage>
</organism>
<accession>A0A9W6W5T1</accession>
<dbReference type="EMBL" id="BSTK01000028">
    <property type="protein sequence ID" value="GLY92375.1"/>
    <property type="molecule type" value="Genomic_DNA"/>
</dbReference>
<dbReference type="Proteomes" id="UP001165074">
    <property type="component" value="Unassembled WGS sequence"/>
</dbReference>
<comment type="caution">
    <text evidence="1">The sequence shown here is derived from an EMBL/GenBank/DDBJ whole genome shotgun (WGS) entry which is preliminary data.</text>
</comment>
<dbReference type="AlphaFoldDB" id="A0A9W6W5T1"/>
<evidence type="ECO:0000313" key="2">
    <source>
        <dbReference type="Proteomes" id="UP001165074"/>
    </source>
</evidence>
<reference evidence="1" key="1">
    <citation type="submission" date="2023-03" db="EMBL/GenBank/DDBJ databases">
        <title>Actinoallomurus iriomotensis NBRC 103684.</title>
        <authorList>
            <person name="Ichikawa N."/>
            <person name="Sato H."/>
            <person name="Tonouchi N."/>
        </authorList>
    </citation>
    <scope>NUCLEOTIDE SEQUENCE</scope>
    <source>
        <strain evidence="1">NBRC 103684</strain>
    </source>
</reference>